<keyword evidence="3" id="KW-1185">Reference proteome</keyword>
<keyword evidence="1" id="KW-1133">Transmembrane helix</keyword>
<proteinExistence type="predicted"/>
<keyword evidence="1" id="KW-0472">Membrane</keyword>
<dbReference type="EMBL" id="LXQA010399673">
    <property type="protein sequence ID" value="MCI49336.1"/>
    <property type="molecule type" value="Genomic_DNA"/>
</dbReference>
<name>A0A392SN73_9FABA</name>
<evidence type="ECO:0000313" key="3">
    <source>
        <dbReference type="Proteomes" id="UP000265520"/>
    </source>
</evidence>
<accession>A0A392SN73</accession>
<protein>
    <submittedName>
        <fullName evidence="2">Uncharacterized protein</fullName>
    </submittedName>
</protein>
<evidence type="ECO:0000256" key="1">
    <source>
        <dbReference type="SAM" id="Phobius"/>
    </source>
</evidence>
<sequence>VDDSWLNSSPSSSSSIFPWLALAQLVLGFYVLLKAKDMK</sequence>
<organism evidence="2 3">
    <name type="scientific">Trifolium medium</name>
    <dbReference type="NCBI Taxonomy" id="97028"/>
    <lineage>
        <taxon>Eukaryota</taxon>
        <taxon>Viridiplantae</taxon>
        <taxon>Streptophyta</taxon>
        <taxon>Embryophyta</taxon>
        <taxon>Tracheophyta</taxon>
        <taxon>Spermatophyta</taxon>
        <taxon>Magnoliopsida</taxon>
        <taxon>eudicotyledons</taxon>
        <taxon>Gunneridae</taxon>
        <taxon>Pentapetalae</taxon>
        <taxon>rosids</taxon>
        <taxon>fabids</taxon>
        <taxon>Fabales</taxon>
        <taxon>Fabaceae</taxon>
        <taxon>Papilionoideae</taxon>
        <taxon>50 kb inversion clade</taxon>
        <taxon>NPAAA clade</taxon>
        <taxon>Hologalegina</taxon>
        <taxon>IRL clade</taxon>
        <taxon>Trifolieae</taxon>
        <taxon>Trifolium</taxon>
    </lineage>
</organism>
<feature type="transmembrane region" description="Helical" evidence="1">
    <location>
        <begin position="16"/>
        <end position="33"/>
    </location>
</feature>
<comment type="caution">
    <text evidence="2">The sequence shown here is derived from an EMBL/GenBank/DDBJ whole genome shotgun (WGS) entry which is preliminary data.</text>
</comment>
<dbReference type="Proteomes" id="UP000265520">
    <property type="component" value="Unassembled WGS sequence"/>
</dbReference>
<keyword evidence="1" id="KW-0812">Transmembrane</keyword>
<feature type="non-terminal residue" evidence="2">
    <location>
        <position position="1"/>
    </location>
</feature>
<evidence type="ECO:0000313" key="2">
    <source>
        <dbReference type="EMBL" id="MCI49336.1"/>
    </source>
</evidence>
<reference evidence="2 3" key="1">
    <citation type="journal article" date="2018" name="Front. Plant Sci.">
        <title>Red Clover (Trifolium pratense) and Zigzag Clover (T. medium) - A Picture of Genomic Similarities and Differences.</title>
        <authorList>
            <person name="Dluhosova J."/>
            <person name="Istvanek J."/>
            <person name="Nedelnik J."/>
            <person name="Repkova J."/>
        </authorList>
    </citation>
    <scope>NUCLEOTIDE SEQUENCE [LARGE SCALE GENOMIC DNA]</scope>
    <source>
        <strain evidence="3">cv. 10/8</strain>
        <tissue evidence="2">Leaf</tissue>
    </source>
</reference>
<dbReference type="AlphaFoldDB" id="A0A392SN73"/>